<keyword evidence="3 6" id="KW-0812">Transmembrane</keyword>
<evidence type="ECO:0000256" key="5">
    <source>
        <dbReference type="ARBA" id="ARBA00023136"/>
    </source>
</evidence>
<dbReference type="Gramene" id="TraesCS5D03G1213700.1">
    <property type="protein sequence ID" value="TraesCS5D03G1213700.1.CDS1"/>
    <property type="gene ID" value="TraesCS5D03G1213700"/>
</dbReference>
<keyword evidence="8" id="KW-1185">Reference proteome</keyword>
<evidence type="ECO:0000256" key="4">
    <source>
        <dbReference type="ARBA" id="ARBA00022989"/>
    </source>
</evidence>
<dbReference type="PANTHER" id="PTHR21236">
    <property type="entry name" value="GOLGI MEMBRANE PROTEIN YIP1"/>
    <property type="match status" value="1"/>
</dbReference>
<dbReference type="Gramene" id="TraesROB_scaffold_058795_01G000100.1">
    <property type="protein sequence ID" value="TraesROB_scaffold_058795_01G000100.1"/>
    <property type="gene ID" value="TraesROB_scaffold_058795_01G000100"/>
</dbReference>
<feature type="transmembrane region" description="Helical" evidence="6">
    <location>
        <begin position="213"/>
        <end position="235"/>
    </location>
</feature>
<dbReference type="GO" id="GO:0048280">
    <property type="term" value="P:vesicle fusion with Golgi apparatus"/>
    <property type="evidence" value="ECO:0000318"/>
    <property type="project" value="GO_Central"/>
</dbReference>
<dbReference type="Proteomes" id="UP000019116">
    <property type="component" value="Chromosome 5D"/>
</dbReference>
<dbReference type="InterPro" id="IPR045231">
    <property type="entry name" value="Yip1/4-like"/>
</dbReference>
<organism evidence="7">
    <name type="scientific">Triticum aestivum</name>
    <name type="common">Wheat</name>
    <dbReference type="NCBI Taxonomy" id="4565"/>
    <lineage>
        <taxon>Eukaryota</taxon>
        <taxon>Viridiplantae</taxon>
        <taxon>Streptophyta</taxon>
        <taxon>Embryophyta</taxon>
        <taxon>Tracheophyta</taxon>
        <taxon>Spermatophyta</taxon>
        <taxon>Magnoliopsida</taxon>
        <taxon>Liliopsida</taxon>
        <taxon>Poales</taxon>
        <taxon>Poaceae</taxon>
        <taxon>BOP clade</taxon>
        <taxon>Pooideae</taxon>
        <taxon>Triticodae</taxon>
        <taxon>Triticeae</taxon>
        <taxon>Triticinae</taxon>
        <taxon>Triticum</taxon>
    </lineage>
</organism>
<dbReference type="OrthoDB" id="440385at2759"/>
<dbReference type="GeneID" id="123126263"/>
<keyword evidence="4 6" id="KW-1133">Transmembrane helix</keyword>
<evidence type="ECO:0000313" key="8">
    <source>
        <dbReference type="Proteomes" id="UP000019116"/>
    </source>
</evidence>
<dbReference type="PANTHER" id="PTHR21236:SF2">
    <property type="entry name" value="PROTEIN YIPF"/>
    <property type="match status" value="1"/>
</dbReference>
<feature type="transmembrane region" description="Helical" evidence="6">
    <location>
        <begin position="247"/>
        <end position="271"/>
    </location>
</feature>
<evidence type="ECO:0000256" key="6">
    <source>
        <dbReference type="SAM" id="Phobius"/>
    </source>
</evidence>
<proteinExistence type="inferred from homology"/>
<dbReference type="GO" id="GO:0016020">
    <property type="term" value="C:membrane"/>
    <property type="evidence" value="ECO:0007669"/>
    <property type="project" value="UniProtKB-SubCell"/>
</dbReference>
<comment type="similarity">
    <text evidence="2">Belongs to the YIP1 family.</text>
</comment>
<dbReference type="Gramene" id="TraesCAD_scaffold_039354_01G000100.1">
    <property type="protein sequence ID" value="TraesCAD_scaffold_039354_01G000100.1"/>
    <property type="gene ID" value="TraesCAD_scaffold_039354_01G000100"/>
</dbReference>
<protein>
    <submittedName>
        <fullName evidence="7">Protein YIPF</fullName>
    </submittedName>
</protein>
<dbReference type="Gramene" id="TraesCS5D02G564300.1">
    <property type="protein sequence ID" value="TraesCS5D02G564300.1.cds1"/>
    <property type="gene ID" value="TraesCS5D02G564300"/>
</dbReference>
<evidence type="ECO:0000256" key="3">
    <source>
        <dbReference type="ARBA" id="ARBA00022692"/>
    </source>
</evidence>
<dbReference type="RefSeq" id="XP_044402563.1">
    <property type="nucleotide sequence ID" value="XM_044546628.1"/>
</dbReference>
<evidence type="ECO:0000256" key="2">
    <source>
        <dbReference type="ARBA" id="ARBA00010596"/>
    </source>
</evidence>
<keyword evidence="5 6" id="KW-0472">Membrane</keyword>
<dbReference type="GO" id="GO:0005802">
    <property type="term" value="C:trans-Golgi network"/>
    <property type="evidence" value="ECO:0000318"/>
    <property type="project" value="GO_Central"/>
</dbReference>
<evidence type="ECO:0000313" key="7">
    <source>
        <dbReference type="EnsemblPlants" id="TraesCS5D02G564300.1.cds1"/>
    </source>
</evidence>
<evidence type="ECO:0000256" key="1">
    <source>
        <dbReference type="ARBA" id="ARBA00004141"/>
    </source>
</evidence>
<feature type="transmembrane region" description="Helical" evidence="6">
    <location>
        <begin position="277"/>
        <end position="298"/>
    </location>
</feature>
<dbReference type="Gramene" id="TraesCLE_scaffold_054662_01G000100.1">
    <property type="protein sequence ID" value="TraesCLE_scaffold_054662_01G000100.1"/>
    <property type="gene ID" value="TraesCLE_scaffold_054662_01G000100"/>
</dbReference>
<dbReference type="STRING" id="4565.A0A3B6N371"/>
<dbReference type="AlphaFoldDB" id="A0A3B6N371"/>
<comment type="subcellular location">
    <subcellularLocation>
        <location evidence="1">Membrane</location>
        <topology evidence="1">Multi-pass membrane protein</topology>
    </subcellularLocation>
</comment>
<sequence>MCTPACVFAPSRSPEKKKTEPSLVGFRSIHTTIDSISSGTLAVASRGGHMANKDLTFPQVVFNPSTPTYRRHTIAWTSTSNPLLHLDDEPPLLDELDTPTESLPRRGGTLAAAAAAMVNRYLPFFQGVVLNQATPTHHRIPGNGNVAANFDDEPPLLEELDIDTGLIWRKAVSILHPLRSVDPSLHADADLSGPVLILLSLALFQLLAGKLHFGIVLGWATAASFFLYFISSMLLSPGRGGRGDLSLYRCASLLGYCMLSMTIFSAVSIFLPRGGGLIFVVGMGFVMWSTRVCSRLLVACSGHGDEHRGLIAYPCFLVFMRFSLLVIF</sequence>
<dbReference type="GO" id="GO:0006888">
    <property type="term" value="P:endoplasmic reticulum to Golgi vesicle-mediated transport"/>
    <property type="evidence" value="ECO:0000318"/>
    <property type="project" value="GO_Central"/>
</dbReference>
<dbReference type="Gramene" id="TraesWEE_scaffold_010144_01G000100.1">
    <property type="protein sequence ID" value="TraesWEE_scaffold_010144_01G000100.1"/>
    <property type="gene ID" value="TraesWEE_scaffold_010144_01G000100"/>
</dbReference>
<feature type="transmembrane region" description="Helical" evidence="6">
    <location>
        <begin position="310"/>
        <end position="327"/>
    </location>
</feature>
<reference evidence="7" key="2">
    <citation type="submission" date="2018-10" db="UniProtKB">
        <authorList>
            <consortium name="EnsemblPlants"/>
        </authorList>
    </citation>
    <scope>IDENTIFICATION</scope>
</reference>
<gene>
    <name evidence="7" type="primary">LOC123126263</name>
</gene>
<name>A0A3B6N371_WHEAT</name>
<dbReference type="OMA" id="CSGHGDE"/>
<reference evidence="7" key="1">
    <citation type="submission" date="2018-08" db="EMBL/GenBank/DDBJ databases">
        <authorList>
            <person name="Rossello M."/>
        </authorList>
    </citation>
    <scope>NUCLEOTIDE SEQUENCE [LARGE SCALE GENOMIC DNA]</scope>
    <source>
        <strain evidence="7">cv. Chinese Spring</strain>
    </source>
</reference>
<accession>A0A3B6N371</accession>
<dbReference type="EnsemblPlants" id="TraesCS5D02G564300.1">
    <property type="protein sequence ID" value="TraesCS5D02G564300.1.cds1"/>
    <property type="gene ID" value="TraesCS5D02G564300"/>
</dbReference>
<dbReference type="Gramene" id="TraesRN5D0101252200.1">
    <property type="protein sequence ID" value="TraesRN5D0101252200.1"/>
    <property type="gene ID" value="TraesRN5D0101252200"/>
</dbReference>